<sequence length="54" mass="5888">VTAGLVGELGFETVDAGELTPARLLEPYGPLWIHLALRRRSGTSFGFGLLRGRY</sequence>
<proteinExistence type="predicted"/>
<evidence type="ECO:0000313" key="1">
    <source>
        <dbReference type="EMBL" id="SPM31124.1"/>
    </source>
</evidence>
<dbReference type="Proteomes" id="UP000241595">
    <property type="component" value="Unassembled WGS sequence"/>
</dbReference>
<reference evidence="1 2" key="1">
    <citation type="submission" date="2017-01" db="EMBL/GenBank/DDBJ databases">
        <authorList>
            <consortium name="Urmite Genomes"/>
        </authorList>
    </citation>
    <scope>NUCLEOTIDE SEQUENCE [LARGE SCALE GENOMIC DNA]</scope>
    <source>
        <strain evidence="1 2">AB308</strain>
    </source>
</reference>
<organism evidence="1 2">
    <name type="scientific">Mycobacterium terramassiliense</name>
    <dbReference type="NCBI Taxonomy" id="1841859"/>
    <lineage>
        <taxon>Bacteria</taxon>
        <taxon>Bacillati</taxon>
        <taxon>Actinomycetota</taxon>
        <taxon>Actinomycetes</taxon>
        <taxon>Mycobacteriales</taxon>
        <taxon>Mycobacteriaceae</taxon>
        <taxon>Mycobacterium</taxon>
    </lineage>
</organism>
<feature type="non-terminal residue" evidence="1">
    <location>
        <position position="1"/>
    </location>
</feature>
<name>A0A2U3NI57_9MYCO</name>
<dbReference type="EMBL" id="FTRV01000015">
    <property type="protein sequence ID" value="SPM31124.1"/>
    <property type="molecule type" value="Genomic_DNA"/>
</dbReference>
<protein>
    <submittedName>
        <fullName evidence="1">Predicted dinucleotide-binding enzyme</fullName>
    </submittedName>
</protein>
<dbReference type="AlphaFoldDB" id="A0A2U3NI57"/>
<keyword evidence="2" id="KW-1185">Reference proteome</keyword>
<dbReference type="STRING" id="1841859.GCA_900157385_04638"/>
<dbReference type="Gene3D" id="3.40.50.720">
    <property type="entry name" value="NAD(P)-binding Rossmann-like Domain"/>
    <property type="match status" value="1"/>
</dbReference>
<gene>
    <name evidence="1" type="ORF">MTAB308_4637</name>
</gene>
<evidence type="ECO:0000313" key="2">
    <source>
        <dbReference type="Proteomes" id="UP000241595"/>
    </source>
</evidence>
<accession>A0A2U3NI57</accession>